<evidence type="ECO:0008006" key="4">
    <source>
        <dbReference type="Google" id="ProtNLM"/>
    </source>
</evidence>
<dbReference type="SUPFAM" id="SSF50370">
    <property type="entry name" value="Ricin B-like lectins"/>
    <property type="match status" value="2"/>
</dbReference>
<dbReference type="OrthoDB" id="4816288at2"/>
<keyword evidence="1" id="KW-1133">Transmembrane helix</keyword>
<feature type="transmembrane region" description="Helical" evidence="1">
    <location>
        <begin position="20"/>
        <end position="41"/>
    </location>
</feature>
<reference evidence="2 3" key="1">
    <citation type="submission" date="2017-10" db="EMBL/GenBank/DDBJ databases">
        <title>Sequencing the genomes of 1000 actinobacteria strains.</title>
        <authorList>
            <person name="Klenk H.-P."/>
        </authorList>
    </citation>
    <scope>NUCLEOTIDE SEQUENCE [LARGE SCALE GENOMIC DNA]</scope>
    <source>
        <strain evidence="2 3">DSM 21574</strain>
    </source>
</reference>
<dbReference type="EMBL" id="PDJH01000001">
    <property type="protein sequence ID" value="PFG35644.1"/>
    <property type="molecule type" value="Genomic_DNA"/>
</dbReference>
<keyword evidence="3" id="KW-1185">Reference proteome</keyword>
<gene>
    <name evidence="2" type="ORF">ATL41_0339</name>
</gene>
<dbReference type="Gene3D" id="2.80.10.50">
    <property type="match status" value="2"/>
</dbReference>
<protein>
    <recommendedName>
        <fullName evidence="4">Ricin-type beta-trefoil lectin protein</fullName>
    </recommendedName>
</protein>
<organism evidence="2 3">
    <name type="scientific">Flavimobilis soli</name>
    <dbReference type="NCBI Taxonomy" id="442709"/>
    <lineage>
        <taxon>Bacteria</taxon>
        <taxon>Bacillati</taxon>
        <taxon>Actinomycetota</taxon>
        <taxon>Actinomycetes</taxon>
        <taxon>Micrococcales</taxon>
        <taxon>Jonesiaceae</taxon>
        <taxon>Flavimobilis</taxon>
    </lineage>
</organism>
<dbReference type="Proteomes" id="UP000221394">
    <property type="component" value="Unassembled WGS sequence"/>
</dbReference>
<name>A0A2A9E9Y8_9MICO</name>
<proteinExistence type="predicted"/>
<evidence type="ECO:0000256" key="1">
    <source>
        <dbReference type="SAM" id="Phobius"/>
    </source>
</evidence>
<dbReference type="CDD" id="cd00161">
    <property type="entry name" value="beta-trefoil_Ricin-like"/>
    <property type="match status" value="1"/>
</dbReference>
<dbReference type="AlphaFoldDB" id="A0A2A9E9Y8"/>
<accession>A0A2A9E9Y8</accession>
<evidence type="ECO:0000313" key="3">
    <source>
        <dbReference type="Proteomes" id="UP000221394"/>
    </source>
</evidence>
<sequence length="508" mass="54674">MTWFRTRERRDDGYAMPTAILIIMVCAAVSVLLLGVITAQIKPTLFAAKNSRTIAAAEAGVDASLTVLRSARMIDPISGTELGDPRKLPCTLSGPVDGSTGYTYRATIQYYDADPSNQTPAWRAANAKTCTPGNGLAAAPMYAVISSEGLGDGIPGLATTAGDRTLETIYTFQLTNDNVEGGAIYSFGLGFCLEASGTTSGSTIKYVPAEVCRTDDPLRMWSWRDDYSIHLSVTDTPGYVPMCIQGRPASGAEDAKLAPCNGDTRQLFSWEGGAVWKVQNASKTGNSNFCLGTGSNSTAPADGVRLRVGSCGSNTAWSSFDPDSRVGAGAASKATNQIVNYLEFGRCTDVTDENTGSSFMIVYPCKQDPSGRGLLYWNHEWFYNEPADLRGSTAAQQVRVYYNKNRTASNTYCMKTPSPSANPAYVTLVLCSAGGADLNWSRTADAGSWKDSWTFKDRYGRCLALGDKYNALWSKMTVAECNGESEQKWNAPPLEQSATLSDYREIDG</sequence>
<dbReference type="InterPro" id="IPR035992">
    <property type="entry name" value="Ricin_B-like_lectins"/>
</dbReference>
<dbReference type="PROSITE" id="PS50231">
    <property type="entry name" value="RICIN_B_LECTIN"/>
    <property type="match status" value="2"/>
</dbReference>
<keyword evidence="1" id="KW-0472">Membrane</keyword>
<comment type="caution">
    <text evidence="2">The sequence shown here is derived from an EMBL/GenBank/DDBJ whole genome shotgun (WGS) entry which is preliminary data.</text>
</comment>
<dbReference type="RefSeq" id="WP_098456918.1">
    <property type="nucleotide sequence ID" value="NZ_PDJH01000001.1"/>
</dbReference>
<evidence type="ECO:0000313" key="2">
    <source>
        <dbReference type="EMBL" id="PFG35644.1"/>
    </source>
</evidence>
<keyword evidence="1" id="KW-0812">Transmembrane</keyword>